<evidence type="ECO:0000256" key="1">
    <source>
        <dbReference type="ARBA" id="ARBA00022801"/>
    </source>
</evidence>
<dbReference type="Gene3D" id="3.90.320.10">
    <property type="match status" value="1"/>
</dbReference>
<evidence type="ECO:0000313" key="3">
    <source>
        <dbReference type="Proteomes" id="UP000005561"/>
    </source>
</evidence>
<accession>C6LIQ5</accession>
<dbReference type="Proteomes" id="UP000005561">
    <property type="component" value="Unassembled WGS sequence"/>
</dbReference>
<dbReference type="InterPro" id="IPR011604">
    <property type="entry name" value="PDDEXK-like_dom_sf"/>
</dbReference>
<dbReference type="OrthoDB" id="2037257at2"/>
<dbReference type="AlphaFoldDB" id="C6LIQ5"/>
<gene>
    <name evidence="2" type="ORF">BRYFOR_08535</name>
</gene>
<organism evidence="2 3">
    <name type="scientific">Marvinbryantia formatexigens DSM 14469</name>
    <dbReference type="NCBI Taxonomy" id="478749"/>
    <lineage>
        <taxon>Bacteria</taxon>
        <taxon>Bacillati</taxon>
        <taxon>Bacillota</taxon>
        <taxon>Clostridia</taxon>
        <taxon>Lachnospirales</taxon>
        <taxon>Lachnospiraceae</taxon>
        <taxon>Marvinbryantia</taxon>
    </lineage>
</organism>
<evidence type="ECO:0000313" key="2">
    <source>
        <dbReference type="EMBL" id="EET59444.1"/>
    </source>
</evidence>
<name>C6LIQ5_9FIRM</name>
<dbReference type="EMBL" id="ACCL02000018">
    <property type="protein sequence ID" value="EET59444.1"/>
    <property type="molecule type" value="Genomic_DNA"/>
</dbReference>
<dbReference type="GO" id="GO:0016787">
    <property type="term" value="F:hydrolase activity"/>
    <property type="evidence" value="ECO:0007669"/>
    <property type="project" value="UniProtKB-KW"/>
</dbReference>
<dbReference type="STRING" id="168384.SAMN05660368_02968"/>
<dbReference type="eggNOG" id="ENOG5030KMY">
    <property type="taxonomic scope" value="Bacteria"/>
</dbReference>
<keyword evidence="3" id="KW-1185">Reference proteome</keyword>
<reference evidence="2" key="1">
    <citation type="submission" date="2009-07" db="EMBL/GenBank/DDBJ databases">
        <authorList>
            <person name="Weinstock G."/>
            <person name="Sodergren E."/>
            <person name="Clifton S."/>
            <person name="Fulton L."/>
            <person name="Fulton B."/>
            <person name="Courtney L."/>
            <person name="Fronick C."/>
            <person name="Harrison M."/>
            <person name="Strong C."/>
            <person name="Farmer C."/>
            <person name="Delahaunty K."/>
            <person name="Markovic C."/>
            <person name="Hall O."/>
            <person name="Minx P."/>
            <person name="Tomlinson C."/>
            <person name="Mitreva M."/>
            <person name="Nelson J."/>
            <person name="Hou S."/>
            <person name="Wollam A."/>
            <person name="Pepin K.H."/>
            <person name="Johnson M."/>
            <person name="Bhonagiri V."/>
            <person name="Nash W.E."/>
            <person name="Warren W."/>
            <person name="Chinwalla A."/>
            <person name="Mardis E.R."/>
            <person name="Wilson R.K."/>
        </authorList>
    </citation>
    <scope>NUCLEOTIDE SEQUENCE [LARGE SCALE GENOMIC DNA]</scope>
    <source>
        <strain evidence="2">DSM 14469</strain>
    </source>
</reference>
<protein>
    <recommendedName>
        <fullName evidence="4">DUF2800 domain-containing protein</fullName>
    </recommendedName>
</protein>
<proteinExistence type="predicted"/>
<comment type="caution">
    <text evidence="2">The sequence shown here is derived from an EMBL/GenBank/DDBJ whole genome shotgun (WGS) entry which is preliminary data.</text>
</comment>
<keyword evidence="1" id="KW-0378">Hydrolase</keyword>
<evidence type="ECO:0008006" key="4">
    <source>
        <dbReference type="Google" id="ProtNLM"/>
    </source>
</evidence>
<dbReference type="RefSeq" id="WP_006863304.1">
    <property type="nucleotide sequence ID" value="NZ_ACCL02000018.1"/>
</dbReference>
<sequence length="187" mass="21986">MQFNQHTKLNGLHAPFSPSQPYWLRYDDEKVMEVYQNRKAAEMGTRLHSWAKQTIDLRIKQPRKSKKTIYAYVNDAIGYQMDTEVVLFYSERFFGTADAISFRNNLLRIHDLKTGKAPVHMEQLMVYAALFCLEYRIRPGDIHIELRIYQNDGIIVHKPEADEIAPIMDKIIHFNKILERADEEVTV</sequence>